<evidence type="ECO:0000313" key="1">
    <source>
        <dbReference type="EMBL" id="AOS84019.1"/>
    </source>
</evidence>
<accession>A0A1D8D8M3</accession>
<gene>
    <name evidence="1" type="ORF">BIU88_07625</name>
</gene>
<name>A0A1D8D8M3_CHLLM</name>
<evidence type="ECO:0000313" key="2">
    <source>
        <dbReference type="Proteomes" id="UP000095185"/>
    </source>
</evidence>
<proteinExistence type="predicted"/>
<protein>
    <submittedName>
        <fullName evidence="1">Uncharacterized protein</fullName>
    </submittedName>
</protein>
<organism evidence="1 2">
    <name type="scientific">Chlorobaculum limnaeum</name>
    <dbReference type="NCBI Taxonomy" id="274537"/>
    <lineage>
        <taxon>Bacteria</taxon>
        <taxon>Pseudomonadati</taxon>
        <taxon>Chlorobiota</taxon>
        <taxon>Chlorobiia</taxon>
        <taxon>Chlorobiales</taxon>
        <taxon>Chlorobiaceae</taxon>
        <taxon>Chlorobaculum</taxon>
    </lineage>
</organism>
<dbReference type="KEGG" id="clz:BIU88_07625"/>
<dbReference type="EMBL" id="CP017305">
    <property type="protein sequence ID" value="AOS84019.1"/>
    <property type="molecule type" value="Genomic_DNA"/>
</dbReference>
<sequence>MLTSVTIKSYEEPRNKYMYFLILNRNTAHILFLEANSKDNHVVAMLPFTDYIMESRSTFVEITYRG</sequence>
<dbReference type="AlphaFoldDB" id="A0A1D8D8M3"/>
<keyword evidence="2" id="KW-1185">Reference proteome</keyword>
<dbReference type="Proteomes" id="UP000095185">
    <property type="component" value="Chromosome"/>
</dbReference>
<reference evidence="1" key="1">
    <citation type="submission" date="2016-09" db="EMBL/GenBank/DDBJ databases">
        <title>Genome sequence of Chlorobaculum limnaeum.</title>
        <authorList>
            <person name="Liu Z."/>
            <person name="Tank M."/>
            <person name="Bryant D.A."/>
        </authorList>
    </citation>
    <scope>NUCLEOTIDE SEQUENCE [LARGE SCALE GENOMIC DNA]</scope>
    <source>
        <strain evidence="1">DSM 1677</strain>
    </source>
</reference>